<dbReference type="EMBL" id="CAJFCJ010000005">
    <property type="protein sequence ID" value="CAD5114104.1"/>
    <property type="molecule type" value="Genomic_DNA"/>
</dbReference>
<proteinExistence type="predicted"/>
<dbReference type="OrthoDB" id="430044at2759"/>
<protein>
    <submittedName>
        <fullName evidence="3">DgyrCDS3250</fullName>
    </submittedName>
</protein>
<feature type="domain" description="EGF-like" evidence="2">
    <location>
        <begin position="1266"/>
        <end position="1301"/>
    </location>
</feature>
<dbReference type="InterPro" id="IPR000742">
    <property type="entry name" value="EGF"/>
</dbReference>
<feature type="domain" description="EGF-like" evidence="2">
    <location>
        <begin position="1176"/>
        <end position="1216"/>
    </location>
</feature>
<evidence type="ECO:0000313" key="4">
    <source>
        <dbReference type="Proteomes" id="UP000549394"/>
    </source>
</evidence>
<evidence type="ECO:0000256" key="1">
    <source>
        <dbReference type="SAM" id="Phobius"/>
    </source>
</evidence>
<evidence type="ECO:0000313" key="3">
    <source>
        <dbReference type="EMBL" id="CAD5114104.1"/>
    </source>
</evidence>
<keyword evidence="4" id="KW-1185">Reference proteome</keyword>
<feature type="domain" description="EGF-like" evidence="2">
    <location>
        <begin position="1628"/>
        <end position="1661"/>
    </location>
</feature>
<keyword evidence="1" id="KW-1133">Transmembrane helix</keyword>
<dbReference type="InterPro" id="IPR009030">
    <property type="entry name" value="Growth_fac_rcpt_cys_sf"/>
</dbReference>
<organism evidence="3 4">
    <name type="scientific">Dimorphilus gyrociliatus</name>
    <dbReference type="NCBI Taxonomy" id="2664684"/>
    <lineage>
        <taxon>Eukaryota</taxon>
        <taxon>Metazoa</taxon>
        <taxon>Spiralia</taxon>
        <taxon>Lophotrochozoa</taxon>
        <taxon>Annelida</taxon>
        <taxon>Polychaeta</taxon>
        <taxon>Polychaeta incertae sedis</taxon>
        <taxon>Dinophilidae</taxon>
        <taxon>Dimorphilus</taxon>
    </lineage>
</organism>
<accession>A0A7I8VD30</accession>
<feature type="domain" description="EGF-like" evidence="2">
    <location>
        <begin position="224"/>
        <end position="255"/>
    </location>
</feature>
<dbReference type="SUPFAM" id="SSF57184">
    <property type="entry name" value="Growth factor receptor domain"/>
    <property type="match status" value="6"/>
</dbReference>
<dbReference type="SMART" id="SM00261">
    <property type="entry name" value="FU"/>
    <property type="match status" value="11"/>
</dbReference>
<keyword evidence="1" id="KW-0812">Transmembrane</keyword>
<comment type="caution">
    <text evidence="3">The sequence shown here is derived from an EMBL/GenBank/DDBJ whole genome shotgun (WGS) entry which is preliminary data.</text>
</comment>
<feature type="transmembrane region" description="Helical" evidence="1">
    <location>
        <begin position="1872"/>
        <end position="1894"/>
    </location>
</feature>
<feature type="domain" description="EGF-like" evidence="2">
    <location>
        <begin position="402"/>
        <end position="435"/>
    </location>
</feature>
<feature type="domain" description="EGF-like" evidence="2">
    <location>
        <begin position="1698"/>
        <end position="1738"/>
    </location>
</feature>
<dbReference type="InterPro" id="IPR052798">
    <property type="entry name" value="Giardia_VSA"/>
</dbReference>
<gene>
    <name evidence="3" type="ORF">DGYR_LOCUS2992</name>
</gene>
<feature type="domain" description="EGF-like" evidence="2">
    <location>
        <begin position="436"/>
        <end position="471"/>
    </location>
</feature>
<dbReference type="PANTHER" id="PTHR23275:SF100">
    <property type="entry name" value="EGF-LIKE DOMAIN-CONTAINING PROTEIN"/>
    <property type="match status" value="1"/>
</dbReference>
<dbReference type="SMART" id="SM00181">
    <property type="entry name" value="EGF"/>
    <property type="match status" value="15"/>
</dbReference>
<feature type="domain" description="EGF-like" evidence="2">
    <location>
        <begin position="927"/>
        <end position="969"/>
    </location>
</feature>
<feature type="domain" description="EGF-like" evidence="2">
    <location>
        <begin position="1139"/>
        <end position="1175"/>
    </location>
</feature>
<evidence type="ECO:0000259" key="2">
    <source>
        <dbReference type="SMART" id="SM00181"/>
    </source>
</evidence>
<feature type="domain" description="EGF-like" evidence="2">
    <location>
        <begin position="1526"/>
        <end position="1558"/>
    </location>
</feature>
<sequence>MNWFCTLIIPFKIAVIFSSFACFNCRTRWLSVDSKTKLLFDWYDINKTEAIVSDTTISDRANYPFQKKILGPSASYQEDGSIYFNNMDYLQVQSSNELEPHDDFTVEIVVQYDFQGIPSNQPCWCFHKGDSLGVKLTKLGNGEFFVNRFASDYYCEIIKVDKHVLSCRTCDTGYELSVNQSKCLKCPDNCFNCREKTVWNTEYEATECLDCKPGHFLDKNICNSCPSGCLNCTNTPACLECNTAYTLRKDTQDCLPCPLNCNFCEWNSFTKRTECKECKDAYAINNDGGCTSCGKYCISCIHSKYTGISCSACSSLAFKSEDNGRVVCQLCSQFLLGCKHCLNKDRCSVCESSAYSLSNTGRCLLCSQAVHFACIECDITSGHGTCKKCQTEFYVKEDICAPCPPNCDLCDEINGRVECVKCKANYGSSNTKICDHCPNNCLKCAVSEHKLKCLEGQCIEGYTLNEAKQCSKCPDNCKQCTYNNVRGKTECLGTNSNHFCLENANGKSWTKRVDGECIPCPQNCDKCYFPTANSDFPVCYPSKCQRTFGFDDLTGFCFPCQSGCDLCKKTGVSSTCLKCSKGYAPEYKSGTSDITLCRSCSSISNCDYCEVILGEVKCLRSPCSVKENSLNKKFSFTTQACSLSCPSDSSCNSKSIVDEGGICYCRSCPKGSQVILDGPNSGVCKSCGSDCIECVLNSERTDVECVTCSTAKQWLTVNIAGVEVKGCYDCSDARPSCAILEYDGTSCKCKLGGCIGDESTNYRTVFQNSLGNRNCKTCQTLDPNALWCTGTYESFSIAGCKGGYDLLTTKCLRISPGCSRWDPNHSGIDKNYMKCLRCINGYYLYNEKCFKCSDTVPHCLSCIYHNTYKVICTKCSIGKGYNCGHSTCTSSNCAEPWVLHSNPDLCGCLSCLTNTYDGTNFANFYYSCAAVSYSLPDCSATIYISPTPSTLCRDCSPSYILSDSRSTCVSSVGWNCEQEYLYGNPLQCQVPAINHFKVSDSTTPLPVQTIINGCVYYKYLQTDSPSQPSNGRCAQCEDNKIIEFTSSLYYTCQTCSLQSSMTNCLLAISLNSKCLCSTCQTNIPGSNYLMKPDMSGCLKCFISFCAKYSLQLVSGQYYCRCTLCLDEAVLNDDGTKCVDCSSTTCVGGSKYVSDDMCKCRCKSDEILSKDEITCISCSEMSISQCKVDKLYLDNNICKCSECLEGYTLSFDSKQCLSCTTSPGAGTSHCRKCRHDKNLLTHTSFCVECNDNYGLYHGIQSTGTCIQCGVGCKACEVHLGSTNKQCKECLAGYALNSEKICVQCPQTPMACSDCYFDSSDETKILCKQFSCIGNSALRDKDFKCEICPISNCLLCTKDISSKFVCLKCSKSYFIDSSGQCESCASDCDFCTEKDKCLPDGCKDGFIRKRLVGTCVKCTGEGVLRCSYESTLSDNLIPQLCESSYYLNNEVTPNACEKCASHCKLCNKNGAGKCDIDKCEDGYFYSSFDKKCYERNGNCLGYQRLFDMTICSSCNYTTHVLVSGVCRICPVGCNGCSFTHKYSCSSCVFGYYLNEVKSCSPCPGGCKECVLEEERVRCTSCLSRYGLKNGLCESCGVRECQSCQEIETGAELECTSCASNHFLSTNICSKCPENCEICILVNKNLVCSKCYKNFARDTDGTCVPCSTNCNFCTVLTDKTTRCQSCISNKYSLQSNGRCKLCSDVTFENCETCSDADQDDKTKCRSCRRGYTLKNDGSSCIYCSIDKCTDCIHGKLCEKCEDNTFKANYGTRCAKKCYSCVGNRDTCGGELSKHFNFTASIKVVNCTFGDCWVIRRERENEITYIRKCGSERCSTDYSNENCRTVDGQKECSKCCSTSNCNNWFLDGTAGKSRDLPMITLITFSIILHYTCVIVIIVN</sequence>
<reference evidence="3 4" key="1">
    <citation type="submission" date="2020-08" db="EMBL/GenBank/DDBJ databases">
        <authorList>
            <person name="Hejnol A."/>
        </authorList>
    </citation>
    <scope>NUCLEOTIDE SEQUENCE [LARGE SCALE GENOMIC DNA]</scope>
</reference>
<dbReference type="InterPro" id="IPR006212">
    <property type="entry name" value="Furin_repeat"/>
</dbReference>
<feature type="domain" description="EGF-like" evidence="2">
    <location>
        <begin position="1381"/>
        <end position="1414"/>
    </location>
</feature>
<name>A0A7I8VD30_9ANNE</name>
<dbReference type="Proteomes" id="UP000549394">
    <property type="component" value="Unassembled WGS sequence"/>
</dbReference>
<feature type="domain" description="EGF-like" evidence="2">
    <location>
        <begin position="559"/>
        <end position="598"/>
    </location>
</feature>
<feature type="domain" description="EGF-like" evidence="2">
    <location>
        <begin position="1559"/>
        <end position="1591"/>
    </location>
</feature>
<feature type="domain" description="EGF-like" evidence="2">
    <location>
        <begin position="1662"/>
        <end position="1697"/>
    </location>
</feature>
<keyword evidence="1" id="KW-0472">Membrane</keyword>
<dbReference type="PANTHER" id="PTHR23275">
    <property type="entry name" value="CABRIOLET.-RELATED"/>
    <property type="match status" value="1"/>
</dbReference>
<feature type="domain" description="EGF-like" evidence="2">
    <location>
        <begin position="1342"/>
        <end position="1380"/>
    </location>
</feature>